<keyword evidence="2" id="KW-1133">Transmembrane helix</keyword>
<keyword evidence="5" id="KW-1185">Reference proteome</keyword>
<dbReference type="Gene3D" id="3.40.630.190">
    <property type="entry name" value="LCP protein"/>
    <property type="match status" value="1"/>
</dbReference>
<protein>
    <submittedName>
        <fullName evidence="4">Transcriptional regulator YvhJ</fullName>
    </submittedName>
</protein>
<organism evidence="4 5">
    <name type="scientific">Acetivibrio saccincola</name>
    <dbReference type="NCBI Taxonomy" id="1677857"/>
    <lineage>
        <taxon>Bacteria</taxon>
        <taxon>Bacillati</taxon>
        <taxon>Bacillota</taxon>
        <taxon>Clostridia</taxon>
        <taxon>Eubacteriales</taxon>
        <taxon>Oscillospiraceae</taxon>
        <taxon>Acetivibrio</taxon>
    </lineage>
</organism>
<evidence type="ECO:0000313" key="4">
    <source>
        <dbReference type="EMBL" id="AUG57473.1"/>
    </source>
</evidence>
<dbReference type="PANTHER" id="PTHR33392">
    <property type="entry name" value="POLYISOPRENYL-TEICHOIC ACID--PEPTIDOGLYCAN TEICHOIC ACID TRANSFERASE TAGU"/>
    <property type="match status" value="1"/>
</dbReference>
<dbReference type="Proteomes" id="UP000233534">
    <property type="component" value="Chromosome"/>
</dbReference>
<dbReference type="KEGG" id="hsc:HVS_07810"/>
<dbReference type="AlphaFoldDB" id="A0A2K9EHQ4"/>
<dbReference type="NCBIfam" id="TIGR00350">
    <property type="entry name" value="lytR_cpsA_psr"/>
    <property type="match status" value="1"/>
</dbReference>
<dbReference type="InterPro" id="IPR004474">
    <property type="entry name" value="LytR_CpsA_psr"/>
</dbReference>
<dbReference type="PANTHER" id="PTHR33392:SF6">
    <property type="entry name" value="POLYISOPRENYL-TEICHOIC ACID--PEPTIDOGLYCAN TEICHOIC ACID TRANSFERASE TAGU"/>
    <property type="match status" value="1"/>
</dbReference>
<sequence>MNFKKSIFIWGFVFFVVGSLIFILAKAGFSGTYDPINPDTYGGNAPDINPGNFFNSYLNKKSTNTPEPEEEIDYDAIPGLTNGPRYQEQLVSPNSINILFTGSDALSGLNDTIGIFSIDKESKKLKIIMIPRDLYIDYNLKVRHYLDLNNRNRPDYYKINSAHQIGPFLSYEGKFSAYSVNFLADVIYEVFNIKIDDYVSVNPKGFREVVDLFGGVSIYVPYDMFYEDPFQDLSIALEKGTRWLNGEEAEGFVRFRQYYDEEGNLVNLGDYERKRNQINFIKAFIEQHGTISNIDKIPGLISTLSKNVRHSIGVGNILTSYIGIAKDVITNDYQLETMTVTGTGKIINRTYYVVIE</sequence>
<keyword evidence="2" id="KW-0472">Membrane</keyword>
<dbReference type="EMBL" id="CP025197">
    <property type="protein sequence ID" value="AUG57473.1"/>
    <property type="molecule type" value="Genomic_DNA"/>
</dbReference>
<comment type="similarity">
    <text evidence="1">Belongs to the LytR/CpsA/Psr (LCP) family.</text>
</comment>
<evidence type="ECO:0000259" key="3">
    <source>
        <dbReference type="Pfam" id="PF03816"/>
    </source>
</evidence>
<feature type="domain" description="Cell envelope-related transcriptional attenuator" evidence="3">
    <location>
        <begin position="110"/>
        <end position="287"/>
    </location>
</feature>
<gene>
    <name evidence="4" type="primary">yvhJ1</name>
    <name evidence="4" type="ORF">HVS_07810</name>
</gene>
<accession>A0A2K9EHQ4</accession>
<dbReference type="RefSeq" id="WP_101300856.1">
    <property type="nucleotide sequence ID" value="NZ_CP025197.1"/>
</dbReference>
<keyword evidence="2" id="KW-0812">Transmembrane</keyword>
<dbReference type="Pfam" id="PF03816">
    <property type="entry name" value="LytR_cpsA_psr"/>
    <property type="match status" value="1"/>
</dbReference>
<dbReference type="InterPro" id="IPR050922">
    <property type="entry name" value="LytR/CpsA/Psr_CW_biosynth"/>
</dbReference>
<proteinExistence type="inferred from homology"/>
<evidence type="ECO:0000313" key="5">
    <source>
        <dbReference type="Proteomes" id="UP000233534"/>
    </source>
</evidence>
<reference evidence="4 5" key="1">
    <citation type="submission" date="2017-12" db="EMBL/GenBank/DDBJ databases">
        <title>Complete genome sequence of Herbivorax saccincola GGR1, a novel Cellulosome-producing hydrolytic bacterium in a thermophilic biogas plant, established by Illumina and Nanopore MinION sequencing.</title>
        <authorList>
            <person name="Pechtl A."/>
            <person name="Ruckert C."/>
            <person name="Koeck D.E."/>
            <person name="Maus I."/>
            <person name="Winkler A."/>
            <person name="Kalinowski J."/>
            <person name="Puhler A."/>
            <person name="Schwarz W.W."/>
            <person name="Zverlov V.V."/>
            <person name="Schluter A."/>
            <person name="Liebl W."/>
        </authorList>
    </citation>
    <scope>NUCLEOTIDE SEQUENCE [LARGE SCALE GENOMIC DNA]</scope>
    <source>
        <strain evidence="5">SR1</strain>
    </source>
</reference>
<feature type="transmembrane region" description="Helical" evidence="2">
    <location>
        <begin position="7"/>
        <end position="29"/>
    </location>
</feature>
<name>A0A2K9EHQ4_9FIRM</name>
<evidence type="ECO:0000256" key="1">
    <source>
        <dbReference type="ARBA" id="ARBA00006068"/>
    </source>
</evidence>
<evidence type="ECO:0000256" key="2">
    <source>
        <dbReference type="SAM" id="Phobius"/>
    </source>
</evidence>